<accession>A0ABX9W0G0</accession>
<dbReference type="RefSeq" id="WP_123182933.1">
    <property type="nucleotide sequence ID" value="NZ_RHGB01000014.1"/>
</dbReference>
<gene>
    <name evidence="1" type="ORF">D0911_13035</name>
</gene>
<protein>
    <submittedName>
        <fullName evidence="1">Uncharacterized protein</fullName>
    </submittedName>
</protein>
<dbReference type="SUPFAM" id="SSF160246">
    <property type="entry name" value="EspE N-terminal domain-like"/>
    <property type="match status" value="2"/>
</dbReference>
<name>A0ABX9W0G0_9GAMM</name>
<dbReference type="InterPro" id="IPR037257">
    <property type="entry name" value="T2SS_E_N_sf"/>
</dbReference>
<keyword evidence="2" id="KW-1185">Reference proteome</keyword>
<organism evidence="1 2">
    <name type="scientific">Zhongshania marina</name>
    <dbReference type="NCBI Taxonomy" id="2304603"/>
    <lineage>
        <taxon>Bacteria</taxon>
        <taxon>Pseudomonadati</taxon>
        <taxon>Pseudomonadota</taxon>
        <taxon>Gammaproteobacteria</taxon>
        <taxon>Cellvibrionales</taxon>
        <taxon>Spongiibacteraceae</taxon>
        <taxon>Zhongshania</taxon>
    </lineage>
</organism>
<evidence type="ECO:0000313" key="1">
    <source>
        <dbReference type="EMBL" id="RNL60920.1"/>
    </source>
</evidence>
<proteinExistence type="predicted"/>
<sequence length="185" mass="20811">MSTTKIFAIRPRSTALGQLLVAGSFITTYTLQQALSTQRQDGHRLGDILVKRRDLSELEKQTMLNLQEKLIQREEVFKSEGDITQRLGLNLGQLLLDSGEITHQQLDSSLAKQIRQGLCLGEILIEQQLLTPIRLAHWLQLQKKLIRTATVTTGLTPKNTNITADKNERNLQRNFISGNSVQGII</sequence>
<dbReference type="EMBL" id="RHGB01000014">
    <property type="protein sequence ID" value="RNL60920.1"/>
    <property type="molecule type" value="Genomic_DNA"/>
</dbReference>
<dbReference type="Proteomes" id="UP000274695">
    <property type="component" value="Unassembled WGS sequence"/>
</dbReference>
<evidence type="ECO:0000313" key="2">
    <source>
        <dbReference type="Proteomes" id="UP000274695"/>
    </source>
</evidence>
<comment type="caution">
    <text evidence="1">The sequence shown here is derived from an EMBL/GenBank/DDBJ whole genome shotgun (WGS) entry which is preliminary data.</text>
</comment>
<reference evidence="1 2" key="1">
    <citation type="submission" date="2018-10" db="EMBL/GenBank/DDBJ databases">
        <title>Draft genome sequence of Zhongshania sp. DSW25-10.</title>
        <authorList>
            <person name="Oh J."/>
        </authorList>
    </citation>
    <scope>NUCLEOTIDE SEQUENCE [LARGE SCALE GENOMIC DNA]</scope>
    <source>
        <strain evidence="1 2">DSW25-10</strain>
    </source>
</reference>